<dbReference type="PANTHER" id="PTHR11941:SF54">
    <property type="entry name" value="ENOYL-COA HYDRATASE, MITOCHONDRIAL"/>
    <property type="match status" value="1"/>
</dbReference>
<dbReference type="Gene3D" id="1.10.12.10">
    <property type="entry name" value="Lyase 2-enoyl-coa Hydratase, Chain A, domain 2"/>
    <property type="match status" value="1"/>
</dbReference>
<evidence type="ECO:0000313" key="4">
    <source>
        <dbReference type="Proteomes" id="UP000564885"/>
    </source>
</evidence>
<dbReference type="Gene3D" id="3.90.226.10">
    <property type="entry name" value="2-enoyl-CoA Hydratase, Chain A, domain 1"/>
    <property type="match status" value="1"/>
</dbReference>
<dbReference type="Proteomes" id="UP000564885">
    <property type="component" value="Unassembled WGS sequence"/>
</dbReference>
<evidence type="ECO:0000256" key="2">
    <source>
        <dbReference type="ARBA" id="ARBA00023239"/>
    </source>
</evidence>
<dbReference type="RefSeq" id="WP_171219279.1">
    <property type="nucleotide sequence ID" value="NZ_JABEPP010000004.1"/>
</dbReference>
<proteinExistence type="inferred from homology"/>
<protein>
    <submittedName>
        <fullName evidence="3">Crotonase/enoyl-CoA hydratase family protein</fullName>
    </submittedName>
</protein>
<accession>A0A849I8R8</accession>
<reference evidence="3 4" key="1">
    <citation type="submission" date="2020-04" db="EMBL/GenBank/DDBJ databases">
        <title>Enterovirga sp. isolate from soil.</title>
        <authorList>
            <person name="Chea S."/>
            <person name="Kim D.-U."/>
        </authorList>
    </citation>
    <scope>NUCLEOTIDE SEQUENCE [LARGE SCALE GENOMIC DNA]</scope>
    <source>
        <strain evidence="3 4">DB1703</strain>
    </source>
</reference>
<comment type="caution">
    <text evidence="3">The sequence shown here is derived from an EMBL/GenBank/DDBJ whole genome shotgun (WGS) entry which is preliminary data.</text>
</comment>
<dbReference type="InterPro" id="IPR014748">
    <property type="entry name" value="Enoyl-CoA_hydra_C"/>
</dbReference>
<sequence>MPDGLPDLPASLSAERDRELLRVRLRRPEKRNALNDPTVLGLDALFSALPGDIRAVVLEGEGAHFCAGLDLSELRERDATAGVHHSMMWHRAFEKIQFGPVPVIAVLNGAVIGGGLELACAAHIRVAETNAFYALPEGQRGIFVGGGASVRLPRLIGVARMMDMMLTGRTYTAEEGLALGFSQYLVETGEGAAKATELARRVAGNAPMTNLALLQVLPRIAEANPATGFVTEALMAAIAQSDPEAKARLRDFLEKRAAKVAPG</sequence>
<dbReference type="InterPro" id="IPR001753">
    <property type="entry name" value="Enoyl-CoA_hydra/iso"/>
</dbReference>
<keyword evidence="4" id="KW-1185">Reference proteome</keyword>
<name>A0A849I8R8_9HYPH</name>
<dbReference type="SUPFAM" id="SSF52096">
    <property type="entry name" value="ClpP/crotonase"/>
    <property type="match status" value="1"/>
</dbReference>
<organism evidence="3 4">
    <name type="scientific">Enterovirga aerilata</name>
    <dbReference type="NCBI Taxonomy" id="2730920"/>
    <lineage>
        <taxon>Bacteria</taxon>
        <taxon>Pseudomonadati</taxon>
        <taxon>Pseudomonadota</taxon>
        <taxon>Alphaproteobacteria</taxon>
        <taxon>Hyphomicrobiales</taxon>
        <taxon>Methylobacteriaceae</taxon>
        <taxon>Enterovirga</taxon>
    </lineage>
</organism>
<evidence type="ECO:0000313" key="3">
    <source>
        <dbReference type="EMBL" id="NNM73788.1"/>
    </source>
</evidence>
<gene>
    <name evidence="3" type="ORF">HJG44_15500</name>
</gene>
<dbReference type="UniPathway" id="UPA00659"/>
<dbReference type="GO" id="GO:0016829">
    <property type="term" value="F:lyase activity"/>
    <property type="evidence" value="ECO:0007669"/>
    <property type="project" value="UniProtKB-KW"/>
</dbReference>
<dbReference type="AlphaFoldDB" id="A0A849I8R8"/>
<evidence type="ECO:0000256" key="1">
    <source>
        <dbReference type="ARBA" id="ARBA00005254"/>
    </source>
</evidence>
<keyword evidence="2" id="KW-0456">Lyase</keyword>
<dbReference type="Pfam" id="PF00378">
    <property type="entry name" value="ECH_1"/>
    <property type="match status" value="1"/>
</dbReference>
<dbReference type="GO" id="GO:0006635">
    <property type="term" value="P:fatty acid beta-oxidation"/>
    <property type="evidence" value="ECO:0007669"/>
    <property type="project" value="UniProtKB-UniPathway"/>
</dbReference>
<dbReference type="NCBIfam" id="NF006013">
    <property type="entry name" value="PRK08150.1"/>
    <property type="match status" value="1"/>
</dbReference>
<dbReference type="InterPro" id="IPR029045">
    <property type="entry name" value="ClpP/crotonase-like_dom_sf"/>
</dbReference>
<dbReference type="PANTHER" id="PTHR11941">
    <property type="entry name" value="ENOYL-COA HYDRATASE-RELATED"/>
    <property type="match status" value="1"/>
</dbReference>
<dbReference type="EMBL" id="JABEPP010000004">
    <property type="protein sequence ID" value="NNM73788.1"/>
    <property type="molecule type" value="Genomic_DNA"/>
</dbReference>
<dbReference type="CDD" id="cd06558">
    <property type="entry name" value="crotonase-like"/>
    <property type="match status" value="1"/>
</dbReference>
<comment type="similarity">
    <text evidence="1">Belongs to the enoyl-CoA hydratase/isomerase family.</text>
</comment>